<dbReference type="SUPFAM" id="SSF141523">
    <property type="entry name" value="L,D-transpeptidase catalytic domain-like"/>
    <property type="match status" value="1"/>
</dbReference>
<dbReference type="GO" id="GO:0071555">
    <property type="term" value="P:cell wall organization"/>
    <property type="evidence" value="ECO:0007669"/>
    <property type="project" value="UniProtKB-UniRule"/>
</dbReference>
<feature type="compositionally biased region" description="Low complexity" evidence="7">
    <location>
        <begin position="69"/>
        <end position="80"/>
    </location>
</feature>
<dbReference type="PROSITE" id="PS52029">
    <property type="entry name" value="LD_TPASE"/>
    <property type="match status" value="1"/>
</dbReference>
<dbReference type="GO" id="GO:0005576">
    <property type="term" value="C:extracellular region"/>
    <property type="evidence" value="ECO:0007669"/>
    <property type="project" value="TreeGrafter"/>
</dbReference>
<dbReference type="GO" id="GO:0008360">
    <property type="term" value="P:regulation of cell shape"/>
    <property type="evidence" value="ECO:0007669"/>
    <property type="project" value="UniProtKB-UniRule"/>
</dbReference>
<keyword evidence="4 6" id="KW-0573">Peptidoglycan synthesis</keyword>
<sequence length="234" mass="24300">MAAQPQSARRVAIGAVLAAVLSTVLVGVGLGVGTADESPVAVPLSQAAPRAVPALPAEPAPRAAREEPAQPTAGATTPVATPEPTPTEEPAPTTAPSREREAVHASMPVRAPAPAALVPGTPCTVTARACVDLAGRTSWLIRDGVIARGPVPVMIGDEIDPTPRGTFAVEWKAEQWTSREYLTQMPYAVFFAEGGIAFHEGAQDTSSAGCVKLSHENAVAWFDYLQVGDQVQIR</sequence>
<name>A0A6M6JQQ0_9PSEU</name>
<dbReference type="AlphaFoldDB" id="A0A6M6JQQ0"/>
<keyword evidence="5 6" id="KW-0961">Cell wall biogenesis/degradation</keyword>
<evidence type="ECO:0000313" key="9">
    <source>
        <dbReference type="EMBL" id="QJY48601.1"/>
    </source>
</evidence>
<evidence type="ECO:0000256" key="2">
    <source>
        <dbReference type="ARBA" id="ARBA00022679"/>
    </source>
</evidence>
<evidence type="ECO:0000259" key="8">
    <source>
        <dbReference type="PROSITE" id="PS52029"/>
    </source>
</evidence>
<evidence type="ECO:0000256" key="7">
    <source>
        <dbReference type="SAM" id="MobiDB-lite"/>
    </source>
</evidence>
<feature type="domain" description="L,D-TPase catalytic" evidence="8">
    <location>
        <begin position="127"/>
        <end position="234"/>
    </location>
</feature>
<evidence type="ECO:0000256" key="5">
    <source>
        <dbReference type="ARBA" id="ARBA00023316"/>
    </source>
</evidence>
<protein>
    <submittedName>
        <fullName evidence="9">L,D-transpeptidase family protein</fullName>
    </submittedName>
</protein>
<dbReference type="GO" id="GO:0018104">
    <property type="term" value="P:peptidoglycan-protein cross-linking"/>
    <property type="evidence" value="ECO:0007669"/>
    <property type="project" value="TreeGrafter"/>
</dbReference>
<reference evidence="9 10" key="1">
    <citation type="submission" date="2020-05" db="EMBL/GenBank/DDBJ databases">
        <authorList>
            <person name="Mo P."/>
        </authorList>
    </citation>
    <scope>NUCLEOTIDE SEQUENCE [LARGE SCALE GENOMIC DNA]</scope>
    <source>
        <strain evidence="9 10">Gen01</strain>
    </source>
</reference>
<dbReference type="PANTHER" id="PTHR30582">
    <property type="entry name" value="L,D-TRANSPEPTIDASE"/>
    <property type="match status" value="1"/>
</dbReference>
<dbReference type="GO" id="GO:0016740">
    <property type="term" value="F:transferase activity"/>
    <property type="evidence" value="ECO:0007669"/>
    <property type="project" value="UniProtKB-KW"/>
</dbReference>
<organism evidence="9 10">
    <name type="scientific">Pseudonocardia broussonetiae</name>
    <dbReference type="NCBI Taxonomy" id="2736640"/>
    <lineage>
        <taxon>Bacteria</taxon>
        <taxon>Bacillati</taxon>
        <taxon>Actinomycetota</taxon>
        <taxon>Actinomycetes</taxon>
        <taxon>Pseudonocardiales</taxon>
        <taxon>Pseudonocardiaceae</taxon>
        <taxon>Pseudonocardia</taxon>
    </lineage>
</organism>
<proteinExistence type="predicted"/>
<feature type="region of interest" description="Disordered" evidence="7">
    <location>
        <begin position="58"/>
        <end position="108"/>
    </location>
</feature>
<accession>A0A6M6JQQ0</accession>
<evidence type="ECO:0000313" key="10">
    <source>
        <dbReference type="Proteomes" id="UP000505377"/>
    </source>
</evidence>
<keyword evidence="3 6" id="KW-0133">Cell shape</keyword>
<feature type="active site" description="Nucleophile" evidence="6">
    <location>
        <position position="210"/>
    </location>
</feature>
<dbReference type="InterPro" id="IPR050979">
    <property type="entry name" value="LD-transpeptidase"/>
</dbReference>
<dbReference type="Pfam" id="PF03734">
    <property type="entry name" value="YkuD"/>
    <property type="match status" value="1"/>
</dbReference>
<dbReference type="PANTHER" id="PTHR30582:SF33">
    <property type="entry name" value="EXPORTED PROTEIN"/>
    <property type="match status" value="1"/>
</dbReference>
<comment type="pathway">
    <text evidence="1 6">Cell wall biogenesis; peptidoglycan biosynthesis.</text>
</comment>
<dbReference type="Gene3D" id="2.40.440.10">
    <property type="entry name" value="L,D-transpeptidase catalytic domain-like"/>
    <property type="match status" value="1"/>
</dbReference>
<dbReference type="RefSeq" id="WP_172162500.1">
    <property type="nucleotide sequence ID" value="NZ_CP053564.1"/>
</dbReference>
<dbReference type="KEGG" id="pbro:HOP40_24770"/>
<dbReference type="UniPathway" id="UPA00219"/>
<dbReference type="InterPro" id="IPR005490">
    <property type="entry name" value="LD_TPept_cat_dom"/>
</dbReference>
<gene>
    <name evidence="9" type="ORF">HOP40_24770</name>
</gene>
<evidence type="ECO:0000256" key="4">
    <source>
        <dbReference type="ARBA" id="ARBA00022984"/>
    </source>
</evidence>
<keyword evidence="10" id="KW-1185">Reference proteome</keyword>
<dbReference type="GO" id="GO:0071972">
    <property type="term" value="F:peptidoglycan L,D-transpeptidase activity"/>
    <property type="evidence" value="ECO:0007669"/>
    <property type="project" value="TreeGrafter"/>
</dbReference>
<dbReference type="InterPro" id="IPR038063">
    <property type="entry name" value="Transpep_catalytic_dom"/>
</dbReference>
<evidence type="ECO:0000256" key="3">
    <source>
        <dbReference type="ARBA" id="ARBA00022960"/>
    </source>
</evidence>
<dbReference type="Proteomes" id="UP000505377">
    <property type="component" value="Chromosome"/>
</dbReference>
<feature type="active site" description="Proton donor/acceptor" evidence="6">
    <location>
        <position position="199"/>
    </location>
</feature>
<keyword evidence="2" id="KW-0808">Transferase</keyword>
<dbReference type="CDD" id="cd16913">
    <property type="entry name" value="YkuD_like"/>
    <property type="match status" value="1"/>
</dbReference>
<evidence type="ECO:0000256" key="6">
    <source>
        <dbReference type="PROSITE-ProRule" id="PRU01373"/>
    </source>
</evidence>
<dbReference type="EMBL" id="CP053564">
    <property type="protein sequence ID" value="QJY48601.1"/>
    <property type="molecule type" value="Genomic_DNA"/>
</dbReference>
<evidence type="ECO:0000256" key="1">
    <source>
        <dbReference type="ARBA" id="ARBA00004752"/>
    </source>
</evidence>